<evidence type="ECO:0000313" key="1">
    <source>
        <dbReference type="EMBL" id="SHG50870.1"/>
    </source>
</evidence>
<dbReference type="AlphaFoldDB" id="A0A1M5KE38"/>
<name>A0A1M5KE38_9FLAO</name>
<dbReference type="RefSeq" id="WP_073175285.1">
    <property type="nucleotide sequence ID" value="NZ_FQVE01000006.1"/>
</dbReference>
<dbReference type="Proteomes" id="UP000184108">
    <property type="component" value="Unassembled WGS sequence"/>
</dbReference>
<dbReference type="EMBL" id="FQVE01000006">
    <property type="protein sequence ID" value="SHG50870.1"/>
    <property type="molecule type" value="Genomic_DNA"/>
</dbReference>
<evidence type="ECO:0000313" key="2">
    <source>
        <dbReference type="Proteomes" id="UP000184108"/>
    </source>
</evidence>
<organism evidence="1 2">
    <name type="scientific">Chryseobacterium vrystaatense</name>
    <dbReference type="NCBI Taxonomy" id="307480"/>
    <lineage>
        <taxon>Bacteria</taxon>
        <taxon>Pseudomonadati</taxon>
        <taxon>Bacteroidota</taxon>
        <taxon>Flavobacteriia</taxon>
        <taxon>Flavobacteriales</taxon>
        <taxon>Weeksellaceae</taxon>
        <taxon>Chryseobacterium group</taxon>
        <taxon>Chryseobacterium</taxon>
    </lineage>
</organism>
<sequence length="152" mass="17967">MERHHRIFNQITELLQKKLGERIKVYEENGSQYLELTDSPFWLMIDKSEFTVGYGLNHTHFSESYNNLEDGVIQAFDLLTNTIKTTEYIKGKTVYKVTTEIEFPNSQLINIGTSAFLVYPFWKKTKIKNSLLEKIIEKKEIEEDVHFILNER</sequence>
<reference evidence="2" key="1">
    <citation type="submission" date="2016-11" db="EMBL/GenBank/DDBJ databases">
        <authorList>
            <person name="Varghese N."/>
            <person name="Submissions S."/>
        </authorList>
    </citation>
    <scope>NUCLEOTIDE SEQUENCE [LARGE SCALE GENOMIC DNA]</scope>
    <source>
        <strain evidence="2">YR203</strain>
    </source>
</reference>
<proteinExistence type="predicted"/>
<accession>A0A1M5KE38</accession>
<protein>
    <submittedName>
        <fullName evidence="1">Uncharacterized protein</fullName>
    </submittedName>
</protein>
<gene>
    <name evidence="1" type="ORF">SAMN02787073_4337</name>
</gene>